<name>A0A5B7GA15_PORTR</name>
<evidence type="ECO:0000256" key="1">
    <source>
        <dbReference type="SAM" id="Phobius"/>
    </source>
</evidence>
<protein>
    <submittedName>
        <fullName evidence="2">Uncharacterized protein</fullName>
    </submittedName>
</protein>
<keyword evidence="1" id="KW-0812">Transmembrane</keyword>
<reference evidence="2 3" key="1">
    <citation type="submission" date="2019-05" db="EMBL/GenBank/DDBJ databases">
        <title>Another draft genome of Portunus trituberculatus and its Hox gene families provides insights of decapod evolution.</title>
        <authorList>
            <person name="Jeong J.-H."/>
            <person name="Song I."/>
            <person name="Kim S."/>
            <person name="Choi T."/>
            <person name="Kim D."/>
            <person name="Ryu S."/>
            <person name="Kim W."/>
        </authorList>
    </citation>
    <scope>NUCLEOTIDE SEQUENCE [LARGE SCALE GENOMIC DNA]</scope>
    <source>
        <tissue evidence="2">Muscle</tissue>
    </source>
</reference>
<dbReference type="Proteomes" id="UP000324222">
    <property type="component" value="Unassembled WGS sequence"/>
</dbReference>
<keyword evidence="3" id="KW-1185">Reference proteome</keyword>
<evidence type="ECO:0000313" key="3">
    <source>
        <dbReference type="Proteomes" id="UP000324222"/>
    </source>
</evidence>
<gene>
    <name evidence="2" type="ORF">E2C01_048000</name>
</gene>
<feature type="transmembrane region" description="Helical" evidence="1">
    <location>
        <begin position="63"/>
        <end position="83"/>
    </location>
</feature>
<keyword evidence="1" id="KW-1133">Transmembrane helix</keyword>
<evidence type="ECO:0000313" key="2">
    <source>
        <dbReference type="EMBL" id="MPC54093.1"/>
    </source>
</evidence>
<dbReference type="AlphaFoldDB" id="A0A5B7GA15"/>
<keyword evidence="1" id="KW-0472">Membrane</keyword>
<dbReference type="EMBL" id="VSRR010012103">
    <property type="protein sequence ID" value="MPC54093.1"/>
    <property type="molecule type" value="Genomic_DNA"/>
</dbReference>
<organism evidence="2 3">
    <name type="scientific">Portunus trituberculatus</name>
    <name type="common">Swimming crab</name>
    <name type="synonym">Neptunus trituberculatus</name>
    <dbReference type="NCBI Taxonomy" id="210409"/>
    <lineage>
        <taxon>Eukaryota</taxon>
        <taxon>Metazoa</taxon>
        <taxon>Ecdysozoa</taxon>
        <taxon>Arthropoda</taxon>
        <taxon>Crustacea</taxon>
        <taxon>Multicrustacea</taxon>
        <taxon>Malacostraca</taxon>
        <taxon>Eumalacostraca</taxon>
        <taxon>Eucarida</taxon>
        <taxon>Decapoda</taxon>
        <taxon>Pleocyemata</taxon>
        <taxon>Brachyura</taxon>
        <taxon>Eubrachyura</taxon>
        <taxon>Portunoidea</taxon>
        <taxon>Portunidae</taxon>
        <taxon>Portuninae</taxon>
        <taxon>Portunus</taxon>
    </lineage>
</organism>
<feature type="transmembrane region" description="Helical" evidence="1">
    <location>
        <begin position="36"/>
        <end position="57"/>
    </location>
</feature>
<proteinExistence type="predicted"/>
<accession>A0A5B7GA15</accession>
<comment type="caution">
    <text evidence="2">The sequence shown here is derived from an EMBL/GenBank/DDBJ whole genome shotgun (WGS) entry which is preliminary data.</text>
</comment>
<sequence>MRRWRVPTRTASCPDRCVQSVPPTHTSHSPLLCSSLLYFTLLYILCIAITVTSLLIIFTSFLFVIFFLGFLGIFTTSCRPFFYPASVSRSDHRHGSVSVPQHTPSSIDLKMETKLFYFIVKR</sequence>